<evidence type="ECO:0000259" key="10">
    <source>
        <dbReference type="Pfam" id="PF24878"/>
    </source>
</evidence>
<feature type="transmembrane region" description="Helical" evidence="8">
    <location>
        <begin position="399"/>
        <end position="421"/>
    </location>
</feature>
<feature type="domain" description="Glycosyltransferase RgtA/B/C/D-like" evidence="9">
    <location>
        <begin position="67"/>
        <end position="225"/>
    </location>
</feature>
<dbReference type="GO" id="GO:0010041">
    <property type="term" value="P:response to iron(III) ion"/>
    <property type="evidence" value="ECO:0007669"/>
    <property type="project" value="TreeGrafter"/>
</dbReference>
<evidence type="ECO:0000256" key="3">
    <source>
        <dbReference type="ARBA" id="ARBA00022676"/>
    </source>
</evidence>
<evidence type="ECO:0000256" key="5">
    <source>
        <dbReference type="ARBA" id="ARBA00022692"/>
    </source>
</evidence>
<feature type="transmembrane region" description="Helical" evidence="8">
    <location>
        <begin position="211"/>
        <end position="229"/>
    </location>
</feature>
<evidence type="ECO:0000256" key="7">
    <source>
        <dbReference type="ARBA" id="ARBA00023136"/>
    </source>
</evidence>
<proteinExistence type="predicted"/>
<sequence>MYNRIRLTKRHIPLIFMLLLSAVLNFVNLGIEGYGNTFYAAGVKSMVMNLKNFFFASFDPAGFVTIDKPPVGFWIQTISAKIFGFSGWSIILPQALAGVISVAVIYHIVKRSFGNTSGLIAALCLAITPISVAAGRNNTIDNLLVLPMLLACWAALIAAERGKIKYLILSLVMVGIGFNIKMVEAYMVAPAIYITYLLTSSMSFKKKMRDLIVGTLVLLVVSLSWAVIVDLVPASQRPYIGSSTNNTVMQLIIGHNGLERIGIGGRNGQMNDNFRKRNRLDQENNFGGSGNSNLSVSFKRANRYGSGNNFRSGSNFENRANEAYSRNSQSGIFRLFGSGNMSDQISWILMLAIIGFIAAAVKEKLKAPFNNRRKLSLILWVAWLLPEFIYFSFSKNITHTYYLTTMAPSIAALAGIGLFEMWEFYKSDSHKSWILPTALILNGFIEIIILSHNGKSAGYRIIIILTAILCIVSSIVLCIINLSKRYKNKIVISRTFAAIAFAGILAAPAVWSFTPMFYKMNGSSPSAGLELSRSNSRSSIGMYNNESSGNNSKLISFLEKNYKKEKYLVAVPSATSYGSELILETGKSVMALGGFSGSDPILTLKQFKQLVNNGDVRYAIVNITSGRINSPNNNIVNWIRKSGTIVPESEWKDSTSSMQQTANQSSVSGFGISRGVNSTELYDLKSAHS</sequence>
<feature type="transmembrane region" description="Helical" evidence="8">
    <location>
        <begin position="164"/>
        <end position="180"/>
    </location>
</feature>
<name>W6NGF8_CLOTY</name>
<feature type="transmembrane region" description="Helical" evidence="8">
    <location>
        <begin position="186"/>
        <end position="204"/>
    </location>
</feature>
<feature type="transmembrane region" description="Helical" evidence="8">
    <location>
        <begin position="375"/>
        <end position="393"/>
    </location>
</feature>
<feature type="transmembrane region" description="Helical" evidence="8">
    <location>
        <begin position="90"/>
        <end position="109"/>
    </location>
</feature>
<dbReference type="Pfam" id="PF24878">
    <property type="entry name" value="YkcB_C"/>
    <property type="match status" value="1"/>
</dbReference>
<evidence type="ECO:0000313" key="11">
    <source>
        <dbReference type="EMBL" id="CDL91132.1"/>
    </source>
</evidence>
<dbReference type="InterPro" id="IPR056785">
    <property type="entry name" value="YkcA/B-like_C"/>
</dbReference>
<keyword evidence="4" id="KW-0808">Transferase</keyword>
<keyword evidence="2" id="KW-1003">Cell membrane</keyword>
<dbReference type="InterPro" id="IPR038731">
    <property type="entry name" value="RgtA/B/C-like"/>
</dbReference>
<dbReference type="PANTHER" id="PTHR33908">
    <property type="entry name" value="MANNOSYLTRANSFERASE YKCB-RELATED"/>
    <property type="match status" value="1"/>
</dbReference>
<evidence type="ECO:0000256" key="1">
    <source>
        <dbReference type="ARBA" id="ARBA00004651"/>
    </source>
</evidence>
<feature type="transmembrane region" description="Helical" evidence="8">
    <location>
        <begin position="433"/>
        <end position="451"/>
    </location>
</feature>
<dbReference type="EMBL" id="CBXI010000019">
    <property type="protein sequence ID" value="CDL91132.1"/>
    <property type="molecule type" value="Genomic_DNA"/>
</dbReference>
<feature type="transmembrane region" description="Helical" evidence="8">
    <location>
        <begin position="12"/>
        <end position="31"/>
    </location>
</feature>
<accession>W6NGF8</accession>
<evidence type="ECO:0000259" key="9">
    <source>
        <dbReference type="Pfam" id="PF13231"/>
    </source>
</evidence>
<dbReference type="OrthoDB" id="9810398at2"/>
<keyword evidence="6 8" id="KW-1133">Transmembrane helix</keyword>
<evidence type="ECO:0000313" key="12">
    <source>
        <dbReference type="Proteomes" id="UP000019482"/>
    </source>
</evidence>
<keyword evidence="7 8" id="KW-0472">Membrane</keyword>
<dbReference type="RefSeq" id="WP_017895495.1">
    <property type="nucleotide sequence ID" value="NZ_CBXI010000019.1"/>
</dbReference>
<dbReference type="Pfam" id="PF13231">
    <property type="entry name" value="PMT_2"/>
    <property type="match status" value="1"/>
</dbReference>
<feature type="domain" description="Putative mannosyltransferase YkcA/B-like C-terminal" evidence="10">
    <location>
        <begin position="554"/>
        <end position="641"/>
    </location>
</feature>
<feature type="transmembrane region" description="Helical" evidence="8">
    <location>
        <begin position="457"/>
        <end position="483"/>
    </location>
</feature>
<dbReference type="GO" id="GO:0016763">
    <property type="term" value="F:pentosyltransferase activity"/>
    <property type="evidence" value="ECO:0007669"/>
    <property type="project" value="TreeGrafter"/>
</dbReference>
<feature type="transmembrane region" description="Helical" evidence="8">
    <location>
        <begin position="140"/>
        <end position="157"/>
    </location>
</feature>
<keyword evidence="5 8" id="KW-0812">Transmembrane</keyword>
<feature type="transmembrane region" description="Helical" evidence="8">
    <location>
        <begin position="495"/>
        <end position="518"/>
    </location>
</feature>
<reference evidence="11 12" key="1">
    <citation type="journal article" date="2015" name="Genome Announc.">
        <title>Draft Genome Sequence of Clostridium tyrobutyricum Strain DIVETGP, Isolated from Cow's Milk for Grana Padano Production.</title>
        <authorList>
            <person name="Soggiu A."/>
            <person name="Piras C."/>
            <person name="Gaiarsa S."/>
            <person name="Sassera D."/>
            <person name="Roncada P."/>
            <person name="Bendixen E."/>
            <person name="Brasca M."/>
            <person name="Bonizzi L."/>
        </authorList>
    </citation>
    <scope>NUCLEOTIDE SEQUENCE [LARGE SCALE GENOMIC DNA]</scope>
    <source>
        <strain evidence="11 12">DIVETGP</strain>
    </source>
</reference>
<evidence type="ECO:0000256" key="2">
    <source>
        <dbReference type="ARBA" id="ARBA00022475"/>
    </source>
</evidence>
<keyword evidence="12" id="KW-1185">Reference proteome</keyword>
<feature type="transmembrane region" description="Helical" evidence="8">
    <location>
        <begin position="116"/>
        <end position="134"/>
    </location>
</feature>
<dbReference type="InterPro" id="IPR050297">
    <property type="entry name" value="LipidA_mod_glycosyltrf_83"/>
</dbReference>
<organism evidence="11 12">
    <name type="scientific">Clostridium tyrobutyricum DIVETGP</name>
    <dbReference type="NCBI Taxonomy" id="1408889"/>
    <lineage>
        <taxon>Bacteria</taxon>
        <taxon>Bacillati</taxon>
        <taxon>Bacillota</taxon>
        <taxon>Clostridia</taxon>
        <taxon>Eubacteriales</taxon>
        <taxon>Clostridiaceae</taxon>
        <taxon>Clostridium</taxon>
    </lineage>
</organism>
<gene>
    <name evidence="11" type="ORF">CTDIVETGP_1202</name>
</gene>
<dbReference type="AlphaFoldDB" id="W6NGF8"/>
<dbReference type="GeneID" id="29418625"/>
<evidence type="ECO:0000256" key="8">
    <source>
        <dbReference type="SAM" id="Phobius"/>
    </source>
</evidence>
<comment type="subcellular location">
    <subcellularLocation>
        <location evidence="1">Cell membrane</location>
        <topology evidence="1">Multi-pass membrane protein</topology>
    </subcellularLocation>
</comment>
<comment type="caution">
    <text evidence="11">The sequence shown here is derived from an EMBL/GenBank/DDBJ whole genome shotgun (WGS) entry which is preliminary data.</text>
</comment>
<evidence type="ECO:0000256" key="4">
    <source>
        <dbReference type="ARBA" id="ARBA00022679"/>
    </source>
</evidence>
<dbReference type="PANTHER" id="PTHR33908:SF3">
    <property type="entry name" value="UNDECAPRENYL PHOSPHATE-ALPHA-4-AMINO-4-DEOXY-L-ARABINOSE ARABINOSYL TRANSFERASE"/>
    <property type="match status" value="1"/>
</dbReference>
<dbReference type="GO" id="GO:0005886">
    <property type="term" value="C:plasma membrane"/>
    <property type="evidence" value="ECO:0007669"/>
    <property type="project" value="UniProtKB-SubCell"/>
</dbReference>
<dbReference type="Proteomes" id="UP000019482">
    <property type="component" value="Unassembled WGS sequence"/>
</dbReference>
<keyword evidence="3" id="KW-0328">Glycosyltransferase</keyword>
<feature type="transmembrane region" description="Helical" evidence="8">
    <location>
        <begin position="345"/>
        <end position="363"/>
    </location>
</feature>
<dbReference type="GO" id="GO:0009103">
    <property type="term" value="P:lipopolysaccharide biosynthetic process"/>
    <property type="evidence" value="ECO:0007669"/>
    <property type="project" value="UniProtKB-ARBA"/>
</dbReference>
<evidence type="ECO:0000256" key="6">
    <source>
        <dbReference type="ARBA" id="ARBA00022989"/>
    </source>
</evidence>
<protein>
    <submittedName>
        <fullName evidence="11">Putative integral membrane protein</fullName>
    </submittedName>
</protein>